<accession>A0A2N3IKC9</accession>
<comment type="caution">
    <text evidence="3">The sequence shown here is derived from an EMBL/GenBank/DDBJ whole genome shotgun (WGS) entry which is preliminary data.</text>
</comment>
<gene>
    <name evidence="3" type="ORF">Rain11_0136</name>
</gene>
<organism evidence="3 4">
    <name type="scientific">Raineya orbicola</name>
    <dbReference type="NCBI Taxonomy" id="2016530"/>
    <lineage>
        <taxon>Bacteria</taxon>
        <taxon>Pseudomonadati</taxon>
        <taxon>Bacteroidota</taxon>
        <taxon>Cytophagia</taxon>
        <taxon>Cytophagales</taxon>
        <taxon>Raineyaceae</taxon>
        <taxon>Raineya</taxon>
    </lineage>
</organism>
<name>A0A2N3IKC9_9BACT</name>
<feature type="compositionally biased region" description="Polar residues" evidence="2">
    <location>
        <begin position="97"/>
        <end position="118"/>
    </location>
</feature>
<dbReference type="OrthoDB" id="1119072at2"/>
<protein>
    <recommendedName>
        <fullName evidence="5">Ezrin/radixin/moesin family protein</fullName>
    </recommendedName>
</protein>
<evidence type="ECO:0000313" key="3">
    <source>
        <dbReference type="EMBL" id="PKQ70790.1"/>
    </source>
</evidence>
<reference evidence="3 4" key="1">
    <citation type="submission" date="2017-06" db="EMBL/GenBank/DDBJ databases">
        <title>Raineya orbicola gen. nov., sp. nov. a slightly thermophilic bacterium of the phylum Bacteroidetes and the description of Raineyaceae fam. nov.</title>
        <authorList>
            <person name="Albuquerque L."/>
            <person name="Polonia A.R.M."/>
            <person name="Barroso C."/>
            <person name="Froufe H.J.C."/>
            <person name="Lage O."/>
            <person name="Lobo-Da-Cunha A."/>
            <person name="Egas C."/>
            <person name="Da Costa M.S."/>
        </authorList>
    </citation>
    <scope>NUCLEOTIDE SEQUENCE [LARGE SCALE GENOMIC DNA]</scope>
    <source>
        <strain evidence="3 4">SPSPC-11</strain>
    </source>
</reference>
<feature type="coiled-coil region" evidence="1">
    <location>
        <begin position="56"/>
        <end position="90"/>
    </location>
</feature>
<evidence type="ECO:0000313" key="4">
    <source>
        <dbReference type="Proteomes" id="UP000233387"/>
    </source>
</evidence>
<dbReference type="RefSeq" id="WP_101357405.1">
    <property type="nucleotide sequence ID" value="NZ_NKXO01000002.1"/>
</dbReference>
<dbReference type="AlphaFoldDB" id="A0A2N3IKC9"/>
<sequence>MKKVAVLLWVWCYSLLLWGQQLDKEQEKIWREKLEKTSVEEFKAISEANSLLPARISKAKKELAETQALVSAKDEEINLLQKRLQELEKELGGKPTASANSTSNNKTEPINNSTTSTASKENFDKGVVFRLQIAASDKLDLSVSNEYDLRVEQDGKIKKYTLGNFRNFEKADSFKNCLPEIGVKGGWIVAYKDGVRVPLKEVK</sequence>
<dbReference type="EMBL" id="NKXO01000002">
    <property type="protein sequence ID" value="PKQ70790.1"/>
    <property type="molecule type" value="Genomic_DNA"/>
</dbReference>
<evidence type="ECO:0000256" key="2">
    <source>
        <dbReference type="SAM" id="MobiDB-lite"/>
    </source>
</evidence>
<dbReference type="Proteomes" id="UP000233387">
    <property type="component" value="Unassembled WGS sequence"/>
</dbReference>
<keyword evidence="4" id="KW-1185">Reference proteome</keyword>
<keyword evidence="1" id="KW-0175">Coiled coil</keyword>
<evidence type="ECO:0000256" key="1">
    <source>
        <dbReference type="SAM" id="Coils"/>
    </source>
</evidence>
<proteinExistence type="predicted"/>
<feature type="region of interest" description="Disordered" evidence="2">
    <location>
        <begin position="91"/>
        <end position="118"/>
    </location>
</feature>
<evidence type="ECO:0008006" key="5">
    <source>
        <dbReference type="Google" id="ProtNLM"/>
    </source>
</evidence>